<reference evidence="2 3" key="1">
    <citation type="submission" date="2014-02" db="EMBL/GenBank/DDBJ databases">
        <title>Expanding our view of genomic diversity in Candidatus Accumulibacter clades.</title>
        <authorList>
            <person name="Skennerton C.T."/>
            <person name="Barr J.J."/>
            <person name="Slater F.R."/>
            <person name="Bond P.L."/>
            <person name="Tyson G.W."/>
        </authorList>
    </citation>
    <scope>NUCLEOTIDE SEQUENCE [LARGE SCALE GENOMIC DNA]</scope>
    <source>
        <strain evidence="3">BA-92</strain>
    </source>
</reference>
<dbReference type="AlphaFoldDB" id="A0A011NW07"/>
<proteinExistence type="predicted"/>
<dbReference type="Proteomes" id="UP000021816">
    <property type="component" value="Unassembled WGS sequence"/>
</dbReference>
<dbReference type="STRING" id="1454003.AW10_02360"/>
<evidence type="ECO:0008006" key="4">
    <source>
        <dbReference type="Google" id="ProtNLM"/>
    </source>
</evidence>
<feature type="chain" id="PRO_5001461511" description="PBP domain-containing protein" evidence="1">
    <location>
        <begin position="34"/>
        <end position="156"/>
    </location>
</feature>
<organism evidence="2 3">
    <name type="scientific">Candidatus Accumulibacter appositus</name>
    <dbReference type="NCBI Taxonomy" id="1454003"/>
    <lineage>
        <taxon>Bacteria</taxon>
        <taxon>Pseudomonadati</taxon>
        <taxon>Pseudomonadota</taxon>
        <taxon>Betaproteobacteria</taxon>
        <taxon>Candidatus Accumulibacter</taxon>
    </lineage>
</organism>
<comment type="caution">
    <text evidence="2">The sequence shown here is derived from an EMBL/GenBank/DDBJ whole genome shotgun (WGS) entry which is preliminary data.</text>
</comment>
<protein>
    <recommendedName>
        <fullName evidence="4">PBP domain-containing protein</fullName>
    </recommendedName>
</protein>
<evidence type="ECO:0000313" key="3">
    <source>
        <dbReference type="Proteomes" id="UP000021816"/>
    </source>
</evidence>
<keyword evidence="1" id="KW-0732">Signal</keyword>
<dbReference type="PATRIC" id="fig|1454003.3.peg.2408"/>
<gene>
    <name evidence="2" type="ORF">AW10_02360</name>
</gene>
<dbReference type="Gene3D" id="3.40.190.10">
    <property type="entry name" value="Periplasmic binding protein-like II"/>
    <property type="match status" value="1"/>
</dbReference>
<evidence type="ECO:0000313" key="2">
    <source>
        <dbReference type="EMBL" id="EXI79506.1"/>
    </source>
</evidence>
<name>A0A011NW07_9PROT</name>
<dbReference type="EMBL" id="JEMX01000053">
    <property type="protein sequence ID" value="EXI79506.1"/>
    <property type="molecule type" value="Genomic_DNA"/>
</dbReference>
<sequence length="156" mass="17124" precursor="true">MEKLLTIKFVAWIRRALLPSVLAAALLAGKAHAQPAEPVMVAIAHPASSEEAIPRASLRAIFGMLLQKWPGNTPVRVFVLRDDAPEHATFSKSVLQVFPHQLRMAWDRQVFSGQGQYPEQVGSIQEMLSRVASTPGAMGYVKASEVADNVRVLKVR</sequence>
<dbReference type="SUPFAM" id="SSF53850">
    <property type="entry name" value="Periplasmic binding protein-like II"/>
    <property type="match status" value="1"/>
</dbReference>
<feature type="signal peptide" evidence="1">
    <location>
        <begin position="1"/>
        <end position="33"/>
    </location>
</feature>
<accession>A0A011NW07</accession>
<evidence type="ECO:0000256" key="1">
    <source>
        <dbReference type="SAM" id="SignalP"/>
    </source>
</evidence>